<protein>
    <recommendedName>
        <fullName evidence="16">Extra-large guanine nucleotide-binding protein 1-like</fullName>
    </recommendedName>
</protein>
<dbReference type="CDD" id="cd00066">
    <property type="entry name" value="G-alpha"/>
    <property type="match status" value="1"/>
</dbReference>
<evidence type="ECO:0000313" key="15">
    <source>
        <dbReference type="Proteomes" id="UP000823749"/>
    </source>
</evidence>
<dbReference type="SUPFAM" id="SSF47895">
    <property type="entry name" value="Transducin (alpha subunit), insertion domain"/>
    <property type="match status" value="1"/>
</dbReference>
<feature type="binding site" evidence="12">
    <location>
        <position position="665"/>
    </location>
    <ligand>
        <name>Mg(2+)</name>
        <dbReference type="ChEBI" id="CHEBI:18420"/>
    </ligand>
</feature>
<feature type="compositionally biased region" description="Low complexity" evidence="13">
    <location>
        <begin position="1"/>
        <end position="10"/>
    </location>
</feature>
<evidence type="ECO:0000256" key="11">
    <source>
        <dbReference type="PIRSR" id="PIRSR601019-1"/>
    </source>
</evidence>
<evidence type="ECO:0000256" key="7">
    <source>
        <dbReference type="ARBA" id="ARBA00023134"/>
    </source>
</evidence>
<dbReference type="SUPFAM" id="SSF52540">
    <property type="entry name" value="P-loop containing nucleoside triphosphate hydrolases"/>
    <property type="match status" value="1"/>
</dbReference>
<dbReference type="Gene3D" id="1.10.400.10">
    <property type="entry name" value="GI Alpha 1, domain 2-like"/>
    <property type="match status" value="1"/>
</dbReference>
<keyword evidence="8" id="KW-0807">Transducer</keyword>
<dbReference type="Proteomes" id="UP000823749">
    <property type="component" value="Chromosome 11"/>
</dbReference>
<dbReference type="InterPro" id="IPR001019">
    <property type="entry name" value="Gprotein_alpha_su"/>
</dbReference>
<feature type="binding site" evidence="12">
    <location>
        <position position="495"/>
    </location>
    <ligand>
        <name>Mg(2+)</name>
        <dbReference type="ChEBI" id="CHEBI:18420"/>
    </ligand>
</feature>
<dbReference type="GO" id="GO:0008270">
    <property type="term" value="F:zinc ion binding"/>
    <property type="evidence" value="ECO:0007669"/>
    <property type="project" value="UniProtKB-KW"/>
</dbReference>
<evidence type="ECO:0008006" key="16">
    <source>
        <dbReference type="Google" id="ProtNLM"/>
    </source>
</evidence>
<evidence type="ECO:0000256" key="12">
    <source>
        <dbReference type="PIRSR" id="PIRSR601019-2"/>
    </source>
</evidence>
<keyword evidence="15" id="KW-1185">Reference proteome</keyword>
<dbReference type="Pfam" id="PF00503">
    <property type="entry name" value="G-alpha"/>
    <property type="match status" value="1"/>
</dbReference>
<evidence type="ECO:0000256" key="2">
    <source>
        <dbReference type="ARBA" id="ARBA00022723"/>
    </source>
</evidence>
<feature type="binding site" evidence="11">
    <location>
        <begin position="775"/>
        <end position="778"/>
    </location>
    <ligand>
        <name>GTP</name>
        <dbReference type="ChEBI" id="CHEBI:37565"/>
    </ligand>
</feature>
<dbReference type="GO" id="GO:0007186">
    <property type="term" value="P:G protein-coupled receptor signaling pathway"/>
    <property type="evidence" value="ECO:0007669"/>
    <property type="project" value="InterPro"/>
</dbReference>
<comment type="caution">
    <text evidence="14">The sequence shown here is derived from an EMBL/GenBank/DDBJ whole genome shotgun (WGS) entry which is preliminary data.</text>
</comment>
<organism evidence="14 15">
    <name type="scientific">Rhododendron griersonianum</name>
    <dbReference type="NCBI Taxonomy" id="479676"/>
    <lineage>
        <taxon>Eukaryota</taxon>
        <taxon>Viridiplantae</taxon>
        <taxon>Streptophyta</taxon>
        <taxon>Embryophyta</taxon>
        <taxon>Tracheophyta</taxon>
        <taxon>Spermatophyta</taxon>
        <taxon>Magnoliopsida</taxon>
        <taxon>eudicotyledons</taxon>
        <taxon>Gunneridae</taxon>
        <taxon>Pentapetalae</taxon>
        <taxon>asterids</taxon>
        <taxon>Ericales</taxon>
        <taxon>Ericaceae</taxon>
        <taxon>Ericoideae</taxon>
        <taxon>Rhodoreae</taxon>
        <taxon>Rhododendron</taxon>
    </lineage>
</organism>
<evidence type="ECO:0000256" key="1">
    <source>
        <dbReference type="ARBA" id="ARBA00004123"/>
    </source>
</evidence>
<evidence type="ECO:0000256" key="4">
    <source>
        <dbReference type="ARBA" id="ARBA00022771"/>
    </source>
</evidence>
<dbReference type="GO" id="GO:0005634">
    <property type="term" value="C:nucleus"/>
    <property type="evidence" value="ECO:0007669"/>
    <property type="project" value="UniProtKB-SubCell"/>
</dbReference>
<evidence type="ECO:0000256" key="8">
    <source>
        <dbReference type="ARBA" id="ARBA00023224"/>
    </source>
</evidence>
<keyword evidence="6" id="KW-0106">Calcium</keyword>
<evidence type="ECO:0000256" key="6">
    <source>
        <dbReference type="ARBA" id="ARBA00022837"/>
    </source>
</evidence>
<dbReference type="PANTHER" id="PTHR36486">
    <property type="entry name" value="OS01G0977800 PROTEIN"/>
    <property type="match status" value="1"/>
</dbReference>
<keyword evidence="7 11" id="KW-0342">GTP-binding</keyword>
<evidence type="ECO:0000256" key="13">
    <source>
        <dbReference type="SAM" id="MobiDB-lite"/>
    </source>
</evidence>
<feature type="compositionally biased region" description="Acidic residues" evidence="13">
    <location>
        <begin position="151"/>
        <end position="170"/>
    </location>
</feature>
<evidence type="ECO:0000256" key="10">
    <source>
        <dbReference type="ARBA" id="ARBA00060880"/>
    </source>
</evidence>
<dbReference type="Gene3D" id="3.40.50.300">
    <property type="entry name" value="P-loop containing nucleotide triphosphate hydrolases"/>
    <property type="match status" value="1"/>
</dbReference>
<sequence length="892" mass="99850">MTSLLRKFLPSPSPKSPKNRDDGDDYSVEYSFAVEYSGPPVSHDIPLVVPIDFDRIPTASVVVTASMLSNLSLPVVQPFSKSNLLRNKLSRELKPGSKADISTNLASHSGELGLIDVEEGIPKVSHGIDSSGTLGFSDSRDDSQELSGSSEVEEDLRDDGEVGLDLDEGESCSRALSPEIHSIEGEEDCISVATRESSDVGRELTDHYDPEIFRRRASVKKGLCNRCNQRKQFTKKVVCIVCGAQYCGNCVVRAMGSMPEGRKCIPCIGLPIDESKRGSLGKSSWMLRQLLSDSEVKVVMRFEISCKANQLPPRLIHVNGKPLCHEELVVLQTCRNPPKKLRPGKYWYDKVSGFWGKEGEKPCQIISAQLAVGYQISLEASNGDTNIRINNRKITKAELWMLQLAGIQCEGAPHFWVSADGSYQEEGQNNVMGKIWDKVGIKLVCAVLSLPTPPKGTNPSGEEVANPANGVLPNFLQQKTLHKLLLVGCDKSGTSTIFKQAKMVYNVPFSEDERQSIKLQIQSSLYGYLGILLEGRERFEEEWLTEMRRKRSDEPGPSRSCGNINEENIYSINPRLKAFSDWLLEVVISGNLDSIFPASSREYAPLIEDIWKDKAFQATYDRRNELHMPLPRIANYFLDRAVEISSTDYDPSDTDILYAEGITPSNGLASMEFSFPKSTQDSFMDAADQIHQNDPLLSFQLIRVHASSLGENCKWLEMFEDTDLVLYCVSLTDYDQFSDNTNGVSSNKMLESKKLFESIVTHPTFHQKNVLLILNKFDLLEEKIEQTPLTQCEWFHDFNPVISHNQSSTSSSYNNPSLAQRAFNYIAVKFKKLFFSLTGGRKLYVSRVTGLEPDCVDEALRYTREILKWEEEKPQLTLHESSSCSVNASSYS</sequence>
<dbReference type="GO" id="GO:0031683">
    <property type="term" value="F:G-protein beta/gamma-subunit complex binding"/>
    <property type="evidence" value="ECO:0007669"/>
    <property type="project" value="InterPro"/>
</dbReference>
<dbReference type="EMBL" id="JACTNZ010000011">
    <property type="protein sequence ID" value="KAG5526542.1"/>
    <property type="molecule type" value="Genomic_DNA"/>
</dbReference>
<dbReference type="SMART" id="SM00275">
    <property type="entry name" value="G_alpha"/>
    <property type="match status" value="1"/>
</dbReference>
<dbReference type="InterPro" id="IPR027417">
    <property type="entry name" value="P-loop_NTPase"/>
</dbReference>
<keyword evidence="12" id="KW-0460">Magnesium</keyword>
<evidence type="ECO:0000256" key="3">
    <source>
        <dbReference type="ARBA" id="ARBA00022741"/>
    </source>
</evidence>
<keyword evidence="4" id="KW-0863">Zinc-finger</keyword>
<dbReference type="GO" id="GO:0003924">
    <property type="term" value="F:GTPase activity"/>
    <property type="evidence" value="ECO:0007669"/>
    <property type="project" value="InterPro"/>
</dbReference>
<dbReference type="PANTHER" id="PTHR36486:SF4">
    <property type="entry name" value="PH DOMAIN-CONTAINING PROTEIN"/>
    <property type="match status" value="1"/>
</dbReference>
<dbReference type="PRINTS" id="PR00318">
    <property type="entry name" value="GPROTEINA"/>
</dbReference>
<feature type="region of interest" description="Disordered" evidence="13">
    <location>
        <begin position="1"/>
        <end position="24"/>
    </location>
</feature>
<keyword evidence="2 12" id="KW-0479">Metal-binding</keyword>
<dbReference type="FunFam" id="3.40.50.300:FF:000692">
    <property type="entry name" value="Guanine nucleotide-binding protein subunit alpha"/>
    <property type="match status" value="1"/>
</dbReference>
<dbReference type="PROSITE" id="PS51882">
    <property type="entry name" value="G_ALPHA"/>
    <property type="match status" value="1"/>
</dbReference>
<proteinExistence type="inferred from homology"/>
<dbReference type="InterPro" id="IPR011025">
    <property type="entry name" value="GproteinA_insert"/>
</dbReference>
<keyword evidence="3 11" id="KW-0547">Nucleotide-binding</keyword>
<evidence type="ECO:0000256" key="5">
    <source>
        <dbReference type="ARBA" id="ARBA00022833"/>
    </source>
</evidence>
<dbReference type="InterPro" id="IPR053057">
    <property type="entry name" value="XLG_GTP-binding"/>
</dbReference>
<evidence type="ECO:0000313" key="14">
    <source>
        <dbReference type="EMBL" id="KAG5526542.1"/>
    </source>
</evidence>
<feature type="region of interest" description="Disordered" evidence="13">
    <location>
        <begin position="128"/>
        <end position="170"/>
    </location>
</feature>
<gene>
    <name evidence="14" type="ORF">RHGRI_032726</name>
</gene>
<dbReference type="FunFam" id="1.10.400.10:FF:000005">
    <property type="entry name" value="Extra-large guanine nucleotide-binding protein 3"/>
    <property type="match status" value="1"/>
</dbReference>
<comment type="subcellular location">
    <subcellularLocation>
        <location evidence="1">Nucleus</location>
    </subcellularLocation>
</comment>
<reference evidence="14" key="1">
    <citation type="submission" date="2020-08" db="EMBL/GenBank/DDBJ databases">
        <title>Plant Genome Project.</title>
        <authorList>
            <person name="Zhang R.-G."/>
        </authorList>
    </citation>
    <scope>NUCLEOTIDE SEQUENCE</scope>
    <source>
        <strain evidence="14">WSP0</strain>
        <tissue evidence="14">Leaf</tissue>
    </source>
</reference>
<keyword evidence="5" id="KW-0862">Zinc</keyword>
<evidence type="ECO:0000256" key="9">
    <source>
        <dbReference type="ARBA" id="ARBA00023242"/>
    </source>
</evidence>
<comment type="similarity">
    <text evidence="10">Belongs to the G-alpha family. XLG subfamily.</text>
</comment>
<accession>A0AAV6ICV2</accession>
<dbReference type="GO" id="GO:0005525">
    <property type="term" value="F:GTP binding"/>
    <property type="evidence" value="ECO:0007669"/>
    <property type="project" value="UniProtKB-KW"/>
</dbReference>
<dbReference type="AlphaFoldDB" id="A0AAV6ICV2"/>
<name>A0AAV6ICV2_9ERIC</name>
<keyword evidence="9" id="KW-0539">Nucleus</keyword>